<dbReference type="EMBL" id="CADEAL010002602">
    <property type="protein sequence ID" value="CAB1441267.1"/>
    <property type="molecule type" value="Genomic_DNA"/>
</dbReference>
<protein>
    <submittedName>
        <fullName evidence="2">Uncharacterized protein</fullName>
    </submittedName>
</protein>
<reference evidence="2" key="1">
    <citation type="submission" date="2020-03" db="EMBL/GenBank/DDBJ databases">
        <authorList>
            <person name="Weist P."/>
        </authorList>
    </citation>
    <scope>NUCLEOTIDE SEQUENCE</scope>
</reference>
<keyword evidence="3" id="KW-1185">Reference proteome</keyword>
<dbReference type="Proteomes" id="UP001153269">
    <property type="component" value="Unassembled WGS sequence"/>
</dbReference>
<feature type="compositionally biased region" description="Basic and acidic residues" evidence="1">
    <location>
        <begin position="50"/>
        <end position="70"/>
    </location>
</feature>
<proteinExistence type="predicted"/>
<dbReference type="AlphaFoldDB" id="A0A9N7YWR8"/>
<sequence length="122" mass="13861">MADSCYGTLMVYSLSKGQRHPHPTDQMQSLQQCRQLPSLVDARSHLKTTAVRERVQRREEEEQEDEKKVETPILSQRGGGREREDPDSELNFTLHTDASTMRSTLQLKSDLSGDRASSEALM</sequence>
<evidence type="ECO:0000313" key="3">
    <source>
        <dbReference type="Proteomes" id="UP001153269"/>
    </source>
</evidence>
<feature type="compositionally biased region" description="Basic and acidic residues" evidence="1">
    <location>
        <begin position="111"/>
        <end position="122"/>
    </location>
</feature>
<name>A0A9N7YWR8_PLEPL</name>
<evidence type="ECO:0000313" key="2">
    <source>
        <dbReference type="EMBL" id="CAB1441267.1"/>
    </source>
</evidence>
<evidence type="ECO:0000256" key="1">
    <source>
        <dbReference type="SAM" id="MobiDB-lite"/>
    </source>
</evidence>
<organism evidence="2 3">
    <name type="scientific">Pleuronectes platessa</name>
    <name type="common">European plaice</name>
    <dbReference type="NCBI Taxonomy" id="8262"/>
    <lineage>
        <taxon>Eukaryota</taxon>
        <taxon>Metazoa</taxon>
        <taxon>Chordata</taxon>
        <taxon>Craniata</taxon>
        <taxon>Vertebrata</taxon>
        <taxon>Euteleostomi</taxon>
        <taxon>Actinopterygii</taxon>
        <taxon>Neopterygii</taxon>
        <taxon>Teleostei</taxon>
        <taxon>Neoteleostei</taxon>
        <taxon>Acanthomorphata</taxon>
        <taxon>Carangaria</taxon>
        <taxon>Pleuronectiformes</taxon>
        <taxon>Pleuronectoidei</taxon>
        <taxon>Pleuronectidae</taxon>
        <taxon>Pleuronectes</taxon>
    </lineage>
</organism>
<comment type="caution">
    <text evidence="2">The sequence shown here is derived from an EMBL/GenBank/DDBJ whole genome shotgun (WGS) entry which is preliminary data.</text>
</comment>
<accession>A0A9N7YWR8</accession>
<feature type="compositionally biased region" description="Polar residues" evidence="1">
    <location>
        <begin position="90"/>
        <end position="109"/>
    </location>
</feature>
<gene>
    <name evidence="2" type="ORF">PLEPLA_LOCUS29047</name>
</gene>
<feature type="region of interest" description="Disordered" evidence="1">
    <location>
        <begin position="44"/>
        <end position="122"/>
    </location>
</feature>